<accession>A0A157LYP6</accession>
<evidence type="ECO:0000313" key="1">
    <source>
        <dbReference type="EMBL" id="SAI01838.1"/>
    </source>
</evidence>
<gene>
    <name evidence="1" type="ORF">SAMEA1982600_00956</name>
</gene>
<dbReference type="EMBL" id="FKBS01000008">
    <property type="protein sequence ID" value="SAI01838.1"/>
    <property type="molecule type" value="Genomic_DNA"/>
</dbReference>
<dbReference type="Proteomes" id="UP000077037">
    <property type="component" value="Unassembled WGS sequence"/>
</dbReference>
<dbReference type="AlphaFoldDB" id="A0A157LYP6"/>
<reference evidence="1 2" key="1">
    <citation type="submission" date="2016-03" db="EMBL/GenBank/DDBJ databases">
        <authorList>
            <consortium name="Pathogen Informatics"/>
        </authorList>
    </citation>
    <scope>NUCLEOTIDE SEQUENCE [LARGE SCALE GENOMIC DNA]</scope>
    <source>
        <strain evidence="1 2">NCTC13364</strain>
    </source>
</reference>
<organism evidence="1 2">
    <name type="scientific">Bordetella ansorpii</name>
    <dbReference type="NCBI Taxonomy" id="288768"/>
    <lineage>
        <taxon>Bacteria</taxon>
        <taxon>Pseudomonadati</taxon>
        <taxon>Pseudomonadota</taxon>
        <taxon>Betaproteobacteria</taxon>
        <taxon>Burkholderiales</taxon>
        <taxon>Alcaligenaceae</taxon>
        <taxon>Bordetella</taxon>
    </lineage>
</organism>
<evidence type="ECO:0000313" key="2">
    <source>
        <dbReference type="Proteomes" id="UP000077037"/>
    </source>
</evidence>
<proteinExistence type="predicted"/>
<name>A0A157LYP6_9BORD</name>
<sequence>MACNERLAMRGLDGRAGQAVPAAARHRQAGWLGCHAADQDPGGMNSGFRMPRSALYGSVSSG</sequence>
<protein>
    <submittedName>
        <fullName evidence="1">Uncharacterized protein</fullName>
    </submittedName>
</protein>